<protein>
    <submittedName>
        <fullName evidence="1">Uncharacterized protein</fullName>
    </submittedName>
</protein>
<dbReference type="EMBL" id="JAWDGP010008052">
    <property type="protein sequence ID" value="KAK3696243.1"/>
    <property type="molecule type" value="Genomic_DNA"/>
</dbReference>
<proteinExistence type="predicted"/>
<evidence type="ECO:0000313" key="2">
    <source>
        <dbReference type="Proteomes" id="UP001283361"/>
    </source>
</evidence>
<dbReference type="AlphaFoldDB" id="A0AAE0XMG4"/>
<keyword evidence="2" id="KW-1185">Reference proteome</keyword>
<organism evidence="1 2">
    <name type="scientific">Elysia crispata</name>
    <name type="common">lettuce slug</name>
    <dbReference type="NCBI Taxonomy" id="231223"/>
    <lineage>
        <taxon>Eukaryota</taxon>
        <taxon>Metazoa</taxon>
        <taxon>Spiralia</taxon>
        <taxon>Lophotrochozoa</taxon>
        <taxon>Mollusca</taxon>
        <taxon>Gastropoda</taxon>
        <taxon>Heterobranchia</taxon>
        <taxon>Euthyneura</taxon>
        <taxon>Panpulmonata</taxon>
        <taxon>Sacoglossa</taxon>
        <taxon>Placobranchoidea</taxon>
        <taxon>Plakobranchidae</taxon>
        <taxon>Elysia</taxon>
    </lineage>
</organism>
<dbReference type="Proteomes" id="UP001283361">
    <property type="component" value="Unassembled WGS sequence"/>
</dbReference>
<name>A0AAE0XMG4_9GAST</name>
<comment type="caution">
    <text evidence="1">The sequence shown here is derived from an EMBL/GenBank/DDBJ whole genome shotgun (WGS) entry which is preliminary data.</text>
</comment>
<evidence type="ECO:0000313" key="1">
    <source>
        <dbReference type="EMBL" id="KAK3696243.1"/>
    </source>
</evidence>
<gene>
    <name evidence="1" type="ORF">RRG08_027686</name>
</gene>
<reference evidence="1" key="1">
    <citation type="journal article" date="2023" name="G3 (Bethesda)">
        <title>A reference genome for the long-term kleptoplast-retaining sea slug Elysia crispata morphotype clarki.</title>
        <authorList>
            <person name="Eastman K.E."/>
            <person name="Pendleton A.L."/>
            <person name="Shaikh M.A."/>
            <person name="Suttiyut T."/>
            <person name="Ogas R."/>
            <person name="Tomko P."/>
            <person name="Gavelis G."/>
            <person name="Widhalm J.R."/>
            <person name="Wisecaver J.H."/>
        </authorList>
    </citation>
    <scope>NUCLEOTIDE SEQUENCE</scope>
    <source>
        <strain evidence="1">ECLA1</strain>
    </source>
</reference>
<sequence>MFYGCNSPKCKRITVSSEDKMPARVRRRDRDKFNGTTFLLYTPFSTHITTSYRSPSSFLNTHNYILPFSQLHSQHITTSFHPGYLDIKGLPE</sequence>
<accession>A0AAE0XMG4</accession>